<evidence type="ECO:0000313" key="3">
    <source>
        <dbReference type="Proteomes" id="UP000317421"/>
    </source>
</evidence>
<accession>A0A5C6AHB8</accession>
<evidence type="ECO:0000256" key="1">
    <source>
        <dbReference type="SAM" id="Phobius"/>
    </source>
</evidence>
<keyword evidence="3" id="KW-1185">Reference proteome</keyword>
<dbReference type="OrthoDB" id="260428at2"/>
<dbReference type="EMBL" id="SJPR01000001">
    <property type="protein sequence ID" value="TWT99384.1"/>
    <property type="molecule type" value="Genomic_DNA"/>
</dbReference>
<feature type="transmembrane region" description="Helical" evidence="1">
    <location>
        <begin position="219"/>
        <end position="245"/>
    </location>
</feature>
<protein>
    <submittedName>
        <fullName evidence="2">Uncharacterized protein</fullName>
    </submittedName>
</protein>
<keyword evidence="1" id="KW-0472">Membrane</keyword>
<feature type="transmembrane region" description="Helical" evidence="1">
    <location>
        <begin position="170"/>
        <end position="199"/>
    </location>
</feature>
<feature type="transmembrane region" description="Helical" evidence="1">
    <location>
        <begin position="90"/>
        <end position="109"/>
    </location>
</feature>
<feature type="transmembrane region" description="Helical" evidence="1">
    <location>
        <begin position="35"/>
        <end position="54"/>
    </location>
</feature>
<feature type="transmembrane region" description="Helical" evidence="1">
    <location>
        <begin position="130"/>
        <end position="150"/>
    </location>
</feature>
<keyword evidence="1" id="KW-1133">Transmembrane helix</keyword>
<organism evidence="2 3">
    <name type="scientific">Botrimarina colliarenosi</name>
    <dbReference type="NCBI Taxonomy" id="2528001"/>
    <lineage>
        <taxon>Bacteria</taxon>
        <taxon>Pseudomonadati</taxon>
        <taxon>Planctomycetota</taxon>
        <taxon>Planctomycetia</taxon>
        <taxon>Pirellulales</taxon>
        <taxon>Lacipirellulaceae</taxon>
        <taxon>Botrimarina</taxon>
    </lineage>
</organism>
<dbReference type="Proteomes" id="UP000317421">
    <property type="component" value="Unassembled WGS sequence"/>
</dbReference>
<evidence type="ECO:0000313" key="2">
    <source>
        <dbReference type="EMBL" id="TWT99384.1"/>
    </source>
</evidence>
<feature type="transmembrane region" description="Helical" evidence="1">
    <location>
        <begin position="280"/>
        <end position="297"/>
    </location>
</feature>
<comment type="caution">
    <text evidence="2">The sequence shown here is derived from an EMBL/GenBank/DDBJ whole genome shotgun (WGS) entry which is preliminary data.</text>
</comment>
<dbReference type="AlphaFoldDB" id="A0A5C6AHB8"/>
<proteinExistence type="predicted"/>
<sequence>MAQDELPRRTDVVREVDWLAVAPWTLLLRAPGATLGWPLVIAALGSVLFGWNGANLLPAALNVHNAWGAAWRVATSWNDGGSLGWNALRLGGWSILGLLIVALSAAELTKGENRRSFATLRRALARWPRLLGALTLVLLPAAFLAMSLWLCGLAMGSSLLSTPASFLMPLAWWLGALPLAALLAIAAVGSPLAMAAIVIDDADAFDAASRMFAYTTQRVLLLVWCVVVATALGLVAGTLVELLIAGGVSVLQPLLDVEPPVELADRFELLHRVAIHAVRGFYPAYLFTASTAIYLVLRRQVDGQPMDEIIQPAGDA</sequence>
<keyword evidence="1" id="KW-0812">Transmembrane</keyword>
<name>A0A5C6AHB8_9BACT</name>
<gene>
    <name evidence="2" type="ORF">Pla108_03210</name>
</gene>
<reference evidence="2 3" key="1">
    <citation type="submission" date="2019-02" db="EMBL/GenBank/DDBJ databases">
        <title>Deep-cultivation of Planctomycetes and their phenomic and genomic characterization uncovers novel biology.</title>
        <authorList>
            <person name="Wiegand S."/>
            <person name="Jogler M."/>
            <person name="Boedeker C."/>
            <person name="Pinto D."/>
            <person name="Vollmers J."/>
            <person name="Rivas-Marin E."/>
            <person name="Kohn T."/>
            <person name="Peeters S.H."/>
            <person name="Heuer A."/>
            <person name="Rast P."/>
            <person name="Oberbeckmann S."/>
            <person name="Bunk B."/>
            <person name="Jeske O."/>
            <person name="Meyerdierks A."/>
            <person name="Storesund J.E."/>
            <person name="Kallscheuer N."/>
            <person name="Luecker S."/>
            <person name="Lage O.M."/>
            <person name="Pohl T."/>
            <person name="Merkel B.J."/>
            <person name="Hornburger P."/>
            <person name="Mueller R.-W."/>
            <person name="Bruemmer F."/>
            <person name="Labrenz M."/>
            <person name="Spormann A.M."/>
            <person name="Op Den Camp H."/>
            <person name="Overmann J."/>
            <person name="Amann R."/>
            <person name="Jetten M.S.M."/>
            <person name="Mascher T."/>
            <person name="Medema M.H."/>
            <person name="Devos D.P."/>
            <person name="Kaster A.-K."/>
            <person name="Ovreas L."/>
            <person name="Rohde M."/>
            <person name="Galperin M.Y."/>
            <person name="Jogler C."/>
        </authorList>
    </citation>
    <scope>NUCLEOTIDE SEQUENCE [LARGE SCALE GENOMIC DNA]</scope>
    <source>
        <strain evidence="2 3">Pla108</strain>
    </source>
</reference>